<dbReference type="AlphaFoldDB" id="A0A0B7BIB0"/>
<protein>
    <submittedName>
        <fullName evidence="1">Uncharacterized protein</fullName>
    </submittedName>
</protein>
<name>A0A0B7BIB0_9EUPU</name>
<sequence length="74" mass="8439">MNLARAGAFQPALLDVEMPRVLLRVQIEHRMYILSSVSGRTRNLISHTVRSEISGKISQWLYEEANRLPFGTRG</sequence>
<gene>
    <name evidence="1" type="primary">ORF186230</name>
</gene>
<proteinExistence type="predicted"/>
<dbReference type="EMBL" id="HACG01045181">
    <property type="protein sequence ID" value="CEK92046.1"/>
    <property type="molecule type" value="Transcribed_RNA"/>
</dbReference>
<evidence type="ECO:0000313" key="1">
    <source>
        <dbReference type="EMBL" id="CEK92046.1"/>
    </source>
</evidence>
<organism evidence="1">
    <name type="scientific">Arion vulgaris</name>
    <dbReference type="NCBI Taxonomy" id="1028688"/>
    <lineage>
        <taxon>Eukaryota</taxon>
        <taxon>Metazoa</taxon>
        <taxon>Spiralia</taxon>
        <taxon>Lophotrochozoa</taxon>
        <taxon>Mollusca</taxon>
        <taxon>Gastropoda</taxon>
        <taxon>Heterobranchia</taxon>
        <taxon>Euthyneura</taxon>
        <taxon>Panpulmonata</taxon>
        <taxon>Eupulmonata</taxon>
        <taxon>Stylommatophora</taxon>
        <taxon>Helicina</taxon>
        <taxon>Arionoidea</taxon>
        <taxon>Arionidae</taxon>
        <taxon>Arion</taxon>
    </lineage>
</organism>
<accession>A0A0B7BIB0</accession>
<reference evidence="1" key="1">
    <citation type="submission" date="2014-12" db="EMBL/GenBank/DDBJ databases">
        <title>Insight into the proteome of Arion vulgaris.</title>
        <authorList>
            <person name="Aradska J."/>
            <person name="Bulat T."/>
            <person name="Smidak R."/>
            <person name="Sarate P."/>
            <person name="Gangsoo J."/>
            <person name="Sialana F."/>
            <person name="Bilban M."/>
            <person name="Lubec G."/>
        </authorList>
    </citation>
    <scope>NUCLEOTIDE SEQUENCE</scope>
    <source>
        <tissue evidence="1">Skin</tissue>
    </source>
</reference>